<evidence type="ECO:0000256" key="6">
    <source>
        <dbReference type="ARBA" id="ARBA00022617"/>
    </source>
</evidence>
<keyword evidence="6" id="KW-0349">Heme</keyword>
<dbReference type="EMBL" id="LT551760">
    <property type="protein sequence ID" value="SAL97327.1"/>
    <property type="molecule type" value="Genomic_DNA"/>
</dbReference>
<reference evidence="15" key="1">
    <citation type="submission" date="2016-04" db="EMBL/GenBank/DDBJ databases">
        <authorList>
            <person name="Evans L.H."/>
            <person name="Alamgir A."/>
            <person name="Owens N."/>
            <person name="Weber N.D."/>
            <person name="Virtaneva K."/>
            <person name="Barbian K."/>
            <person name="Babar A."/>
            <person name="Rosenke K."/>
        </authorList>
    </citation>
    <scope>NUCLEOTIDE SEQUENCE [LARGE SCALE GENOMIC DNA]</scope>
    <source>
        <strain evidence="15">CBS 101.48</strain>
    </source>
</reference>
<evidence type="ECO:0000256" key="4">
    <source>
        <dbReference type="ARBA" id="ARBA00005997"/>
    </source>
</evidence>
<dbReference type="InterPro" id="IPR002016">
    <property type="entry name" value="Haem_peroxidase"/>
</dbReference>
<dbReference type="GO" id="GO:0005759">
    <property type="term" value="C:mitochondrial matrix"/>
    <property type="evidence" value="ECO:0007669"/>
    <property type="project" value="UniProtKB-SubCell"/>
</dbReference>
<dbReference type="PROSITE" id="PS50873">
    <property type="entry name" value="PEROXIDASE_4"/>
    <property type="match status" value="1"/>
</dbReference>
<evidence type="ECO:0000313" key="15">
    <source>
        <dbReference type="EMBL" id="SAL97327.1"/>
    </source>
</evidence>
<dbReference type="GO" id="GO:0004130">
    <property type="term" value="F:cytochrome-c peroxidase activity"/>
    <property type="evidence" value="ECO:0007669"/>
    <property type="project" value="UniProtKB-EC"/>
</dbReference>
<protein>
    <recommendedName>
        <fullName evidence="13">Peroxidase</fullName>
        <ecNumber evidence="13">1.11.1.-</ecNumber>
    </recommendedName>
</protein>
<feature type="domain" description="Plant heme peroxidase family profile" evidence="14">
    <location>
        <begin position="94"/>
        <end position="359"/>
    </location>
</feature>
<evidence type="ECO:0000256" key="7">
    <source>
        <dbReference type="ARBA" id="ARBA00022723"/>
    </source>
</evidence>
<evidence type="ECO:0000256" key="3">
    <source>
        <dbReference type="ARBA" id="ARBA00004569"/>
    </source>
</evidence>
<sequence>MAFRSVASRMTAGGLGVRTTVGVASARSSFQPISRCYTTQQPKKSNSNKLVILGLLGLGAAGGYYYNNTGRYSLSTSQVNQKKPVDYHQVYKDIVEILEDNDYDDGSYGPVLLRLAWHASGTYDKDTKTGGSNSASMRFEPEALHGANNGLKVARDLLEPIKAKYPDLSYGDLWTLAGVAAVQELGGPTIPWRPGRVDGVSAESCTPDGRLPDATKKQDHIRDIFYRMGFDDQEIVALTGAHALGRCHPDRSGFDGPWSEQPTVFSNEYFKVISERKWVKKDLANGGWQWVDKNNPTVMMLPAEIAMFNDKEFRKYFDLYAKDQDKYFADFTKAFTKLTELGVPFKGDEKVYKFETIDA</sequence>
<evidence type="ECO:0000256" key="9">
    <source>
        <dbReference type="ARBA" id="ARBA00023002"/>
    </source>
</evidence>
<evidence type="ECO:0000256" key="13">
    <source>
        <dbReference type="RuleBase" id="RU363051"/>
    </source>
</evidence>
<comment type="subcellular location">
    <subcellularLocation>
        <location evidence="3">Mitochondrion intermembrane space</location>
    </subcellularLocation>
    <subcellularLocation>
        <location evidence="2">Mitochondrion matrix</location>
    </subcellularLocation>
</comment>
<dbReference type="Gene3D" id="1.10.520.10">
    <property type="match status" value="1"/>
</dbReference>
<dbReference type="InterPro" id="IPR019793">
    <property type="entry name" value="Peroxidases_heam-ligand_BS"/>
</dbReference>
<dbReference type="Gene3D" id="1.10.420.10">
    <property type="entry name" value="Peroxidase, domain 2"/>
    <property type="match status" value="1"/>
</dbReference>
<dbReference type="GO" id="GO:0042744">
    <property type="term" value="P:hydrogen peroxide catabolic process"/>
    <property type="evidence" value="ECO:0007669"/>
    <property type="project" value="TreeGrafter"/>
</dbReference>
<dbReference type="InterPro" id="IPR010255">
    <property type="entry name" value="Haem_peroxidase_sf"/>
</dbReference>
<accession>A0A168LR61</accession>
<comment type="similarity">
    <text evidence="4">Belongs to the peroxidase family. Cytochrome c peroxidase subfamily.</text>
</comment>
<keyword evidence="8" id="KW-0809">Transit peptide</keyword>
<dbReference type="InterPro" id="IPR002207">
    <property type="entry name" value="Peroxidase_I"/>
</dbReference>
<dbReference type="SUPFAM" id="SSF48113">
    <property type="entry name" value="Heme-dependent peroxidases"/>
    <property type="match status" value="1"/>
</dbReference>
<dbReference type="PRINTS" id="PR00458">
    <property type="entry name" value="PEROXIDASE"/>
</dbReference>
<dbReference type="GO" id="GO:0046872">
    <property type="term" value="F:metal ion binding"/>
    <property type="evidence" value="ECO:0007669"/>
    <property type="project" value="UniProtKB-UniRule"/>
</dbReference>
<dbReference type="OrthoDB" id="2859658at2759"/>
<dbReference type="EC" id="1.11.1.-" evidence="13"/>
<dbReference type="InterPro" id="IPR044831">
    <property type="entry name" value="Ccp1-like"/>
</dbReference>
<evidence type="ECO:0000256" key="1">
    <source>
        <dbReference type="ARBA" id="ARBA00003917"/>
    </source>
</evidence>
<name>A0A168LR61_ABSGL</name>
<dbReference type="InterPro" id="IPR019794">
    <property type="entry name" value="Peroxidases_AS"/>
</dbReference>
<dbReference type="OMA" id="EGPWDFS"/>
<evidence type="ECO:0000256" key="2">
    <source>
        <dbReference type="ARBA" id="ARBA00004305"/>
    </source>
</evidence>
<dbReference type="PROSITE" id="PS00436">
    <property type="entry name" value="PEROXIDASE_2"/>
    <property type="match status" value="1"/>
</dbReference>
<evidence type="ECO:0000256" key="11">
    <source>
        <dbReference type="ARBA" id="ARBA00023128"/>
    </source>
</evidence>
<keyword evidence="10" id="KW-0408">Iron</keyword>
<dbReference type="PRINTS" id="PR00459">
    <property type="entry name" value="ASPEROXIDASE"/>
</dbReference>
<dbReference type="PROSITE" id="PS00435">
    <property type="entry name" value="PEROXIDASE_1"/>
    <property type="match status" value="1"/>
</dbReference>
<organism evidence="15">
    <name type="scientific">Absidia glauca</name>
    <name type="common">Pin mould</name>
    <dbReference type="NCBI Taxonomy" id="4829"/>
    <lineage>
        <taxon>Eukaryota</taxon>
        <taxon>Fungi</taxon>
        <taxon>Fungi incertae sedis</taxon>
        <taxon>Mucoromycota</taxon>
        <taxon>Mucoromycotina</taxon>
        <taxon>Mucoromycetes</taxon>
        <taxon>Mucorales</taxon>
        <taxon>Cunninghamellaceae</taxon>
        <taxon>Absidia</taxon>
    </lineage>
</organism>
<evidence type="ECO:0000313" key="16">
    <source>
        <dbReference type="Proteomes" id="UP000078561"/>
    </source>
</evidence>
<dbReference type="GO" id="GO:0005758">
    <property type="term" value="C:mitochondrial intermembrane space"/>
    <property type="evidence" value="ECO:0007669"/>
    <property type="project" value="UniProtKB-SubCell"/>
</dbReference>
<comment type="function">
    <text evidence="1">Destroys radicals which are normally produced within the cells and which are toxic to biological systems.</text>
</comment>
<evidence type="ECO:0000256" key="8">
    <source>
        <dbReference type="ARBA" id="ARBA00022946"/>
    </source>
</evidence>
<keyword evidence="7" id="KW-0479">Metal-binding</keyword>
<dbReference type="PANTHER" id="PTHR31356:SF58">
    <property type="entry name" value="CYTOCHROME C PEROXIDASE, MITOCHONDRIAL"/>
    <property type="match status" value="1"/>
</dbReference>
<dbReference type="GO" id="GO:0020037">
    <property type="term" value="F:heme binding"/>
    <property type="evidence" value="ECO:0007669"/>
    <property type="project" value="UniProtKB-UniRule"/>
</dbReference>
<keyword evidence="16" id="KW-1185">Reference proteome</keyword>
<dbReference type="Proteomes" id="UP000078561">
    <property type="component" value="Unassembled WGS sequence"/>
</dbReference>
<dbReference type="PANTHER" id="PTHR31356">
    <property type="entry name" value="THYLAKOID LUMENAL 29 KDA PROTEIN, CHLOROPLASTIC-RELATED"/>
    <property type="match status" value="1"/>
</dbReference>
<evidence type="ECO:0000256" key="5">
    <source>
        <dbReference type="ARBA" id="ARBA00022559"/>
    </source>
</evidence>
<dbReference type="InParanoid" id="A0A168LR61"/>
<keyword evidence="9 13" id="KW-0560">Oxidoreductase</keyword>
<keyword evidence="11" id="KW-0496">Mitochondrion</keyword>
<dbReference type="GO" id="GO:0034599">
    <property type="term" value="P:cellular response to oxidative stress"/>
    <property type="evidence" value="ECO:0007669"/>
    <property type="project" value="InterPro"/>
</dbReference>
<comment type="catalytic activity">
    <reaction evidence="12">
        <text>2 Fe(II)-[cytochrome c] + H2O2 + 2 H(+) = 2 Fe(III)-[cytochrome c] + 2 H2O</text>
        <dbReference type="Rhea" id="RHEA:16581"/>
        <dbReference type="Rhea" id="RHEA-COMP:10350"/>
        <dbReference type="Rhea" id="RHEA-COMP:14399"/>
        <dbReference type="ChEBI" id="CHEBI:15377"/>
        <dbReference type="ChEBI" id="CHEBI:15378"/>
        <dbReference type="ChEBI" id="CHEBI:16240"/>
        <dbReference type="ChEBI" id="CHEBI:29033"/>
        <dbReference type="ChEBI" id="CHEBI:29034"/>
        <dbReference type="EC" id="1.11.1.5"/>
    </reaction>
</comment>
<gene>
    <name evidence="15" type="primary">ABSGL_02818.1 scaffold 4001</name>
</gene>
<dbReference type="FunFam" id="1.10.520.10:FF:000005">
    <property type="entry name" value="Cytochrome c peroxidase"/>
    <property type="match status" value="1"/>
</dbReference>
<proteinExistence type="inferred from homology"/>
<dbReference type="GO" id="GO:0000302">
    <property type="term" value="P:response to reactive oxygen species"/>
    <property type="evidence" value="ECO:0007669"/>
    <property type="project" value="TreeGrafter"/>
</dbReference>
<evidence type="ECO:0000256" key="12">
    <source>
        <dbReference type="ARBA" id="ARBA00049265"/>
    </source>
</evidence>
<evidence type="ECO:0000259" key="14">
    <source>
        <dbReference type="PROSITE" id="PS50873"/>
    </source>
</evidence>
<evidence type="ECO:0000256" key="10">
    <source>
        <dbReference type="ARBA" id="ARBA00023004"/>
    </source>
</evidence>
<dbReference type="FunFam" id="1.10.420.10:FF:000009">
    <property type="entry name" value="Ascorbate peroxidase"/>
    <property type="match status" value="1"/>
</dbReference>
<dbReference type="CDD" id="cd00691">
    <property type="entry name" value="ascorbate_peroxidase"/>
    <property type="match status" value="1"/>
</dbReference>
<keyword evidence="5 13" id="KW-0575">Peroxidase</keyword>
<dbReference type="Pfam" id="PF00141">
    <property type="entry name" value="peroxidase"/>
    <property type="match status" value="1"/>
</dbReference>
<dbReference type="STRING" id="4829.A0A168LR61"/>
<dbReference type="AlphaFoldDB" id="A0A168LR61"/>